<dbReference type="Proteomes" id="UP000280444">
    <property type="component" value="Unassembled WGS sequence"/>
</dbReference>
<dbReference type="InterPro" id="IPR013780">
    <property type="entry name" value="Glyco_hydro_b"/>
</dbReference>
<feature type="domain" description="Glycosyl hydrolase family 13 catalytic" evidence="1">
    <location>
        <begin position="90"/>
        <end position="527"/>
    </location>
</feature>
<dbReference type="GO" id="GO:0047669">
    <property type="term" value="F:amylosucrase activity"/>
    <property type="evidence" value="ECO:0007669"/>
    <property type="project" value="InterPro"/>
</dbReference>
<dbReference type="AlphaFoldDB" id="A0A3P1SFW1"/>
<dbReference type="Pfam" id="PF00128">
    <property type="entry name" value="Alpha-amylase"/>
    <property type="match status" value="1"/>
</dbReference>
<comment type="caution">
    <text evidence="2">The sequence shown here is derived from an EMBL/GenBank/DDBJ whole genome shotgun (WGS) entry which is preliminary data.</text>
</comment>
<name>A0A3P1SFW1_9ACTO</name>
<dbReference type="GO" id="GO:0005975">
    <property type="term" value="P:carbohydrate metabolic process"/>
    <property type="evidence" value="ECO:0007669"/>
    <property type="project" value="InterPro"/>
</dbReference>
<protein>
    <submittedName>
        <fullName evidence="2">Alpha-amylase</fullName>
    </submittedName>
</protein>
<dbReference type="SUPFAM" id="SSF51445">
    <property type="entry name" value="(Trans)glycosidases"/>
    <property type="match status" value="1"/>
</dbReference>
<dbReference type="InterPro" id="IPR045857">
    <property type="entry name" value="O16G_dom_2"/>
</dbReference>
<dbReference type="InterPro" id="IPR044077">
    <property type="entry name" value="Amylosucrase"/>
</dbReference>
<dbReference type="CDD" id="cd11324">
    <property type="entry name" value="AmyAc_Amylosucrase"/>
    <property type="match status" value="1"/>
</dbReference>
<proteinExistence type="predicted"/>
<evidence type="ECO:0000259" key="1">
    <source>
        <dbReference type="SMART" id="SM00642"/>
    </source>
</evidence>
<dbReference type="SMART" id="SM00642">
    <property type="entry name" value="Aamy"/>
    <property type="match status" value="1"/>
</dbReference>
<organism evidence="2 3">
    <name type="scientific">Schaalia canis</name>
    <dbReference type="NCBI Taxonomy" id="100469"/>
    <lineage>
        <taxon>Bacteria</taxon>
        <taxon>Bacillati</taxon>
        <taxon>Actinomycetota</taxon>
        <taxon>Actinomycetes</taxon>
        <taxon>Actinomycetales</taxon>
        <taxon>Actinomycetaceae</taxon>
        <taxon>Schaalia</taxon>
    </lineage>
</organism>
<accession>A0A3P1SFW1</accession>
<dbReference type="Pfam" id="PF22582">
    <property type="entry name" value="Amylosucrase_C-like"/>
    <property type="match status" value="1"/>
</dbReference>
<gene>
    <name evidence="2" type="ORF">EII11_03150</name>
</gene>
<dbReference type="Gene3D" id="1.10.1740.10">
    <property type="match status" value="1"/>
</dbReference>
<dbReference type="Gene3D" id="2.60.40.1180">
    <property type="entry name" value="Golgi alpha-mannosidase II"/>
    <property type="match status" value="1"/>
</dbReference>
<reference evidence="2 3" key="1">
    <citation type="submission" date="2018-11" db="EMBL/GenBank/DDBJ databases">
        <title>Genomes From Bacteria Associated with the Canine Oral Cavity: a Test Case for Automated Genome-Based Taxonomic Assignment.</title>
        <authorList>
            <person name="Coil D.A."/>
            <person name="Jospin G."/>
            <person name="Darling A.E."/>
            <person name="Wallis C."/>
            <person name="Davis I.J."/>
            <person name="Harris S."/>
            <person name="Eisen J.A."/>
            <person name="Holcombe L.J."/>
            <person name="O'Flynn C."/>
        </authorList>
    </citation>
    <scope>NUCLEOTIDE SEQUENCE [LARGE SCALE GENOMIC DNA]</scope>
    <source>
        <strain evidence="2 3">OH770</strain>
    </source>
</reference>
<dbReference type="PANTHER" id="PTHR10357">
    <property type="entry name" value="ALPHA-AMYLASE FAMILY MEMBER"/>
    <property type="match status" value="1"/>
</dbReference>
<dbReference type="InterPro" id="IPR017853">
    <property type="entry name" value="GH"/>
</dbReference>
<dbReference type="Gene3D" id="3.90.400.10">
    <property type="entry name" value="Oligo-1,6-glucosidase, Domain 2"/>
    <property type="match status" value="1"/>
</dbReference>
<dbReference type="EMBL" id="RQZF01000002">
    <property type="protein sequence ID" value="RRC95869.1"/>
    <property type="molecule type" value="Genomic_DNA"/>
</dbReference>
<dbReference type="PANTHER" id="PTHR10357:SF213">
    <property type="entry name" value="ALPHA AMYLASE CATALYTIC REGION"/>
    <property type="match status" value="1"/>
</dbReference>
<evidence type="ECO:0000313" key="2">
    <source>
        <dbReference type="EMBL" id="RRC95869.1"/>
    </source>
</evidence>
<dbReference type="InterPro" id="IPR006047">
    <property type="entry name" value="GH13_cat_dom"/>
</dbReference>
<keyword evidence="3" id="KW-1185">Reference proteome</keyword>
<dbReference type="OrthoDB" id="9043248at2"/>
<dbReference type="Gene3D" id="3.20.20.80">
    <property type="entry name" value="Glycosidases"/>
    <property type="match status" value="1"/>
</dbReference>
<dbReference type="InterPro" id="IPR055218">
    <property type="entry name" value="Amylosucrase_C"/>
</dbReference>
<sequence length="637" mass="72305">MSPSKTRRSHSGTTMTRVDTTLRLRYARYGEELRNSLHAVYGDETERVYDLVVRIINRAYRERSADLKALDEARLLQPDWLQLPERVGYVAYTDRFAGTLKGLEARVDYLSDLGVTYLHLMPLLEPRPDENDGGYAVMNYNKVRSDLGTMEDLSNLAAALRSRGIALVADLVLNHVAAEHEWAQKARAGEQHYRDYFWMFPDRTMPDKYEQHLPEIFPDFAPGNFTWDEQAKAWVWTTFNSYQWDVNWSNPNVFCEYLSIIFNLLNHGVEVIRLDAIAFIWKRLGTMCQGEEEVHHLTQALRTAIRIAAPGAAFKAEAIVGPEQLLPYLGKGEHWGKVSDLAYHNSFMVQLWSSLASRDTRLFENALRAFPAKPSNTTWGAYIRCHDDIGWAISDADAAHTGLSGPEHRRFLSQFYSGIYPGSFARGLVFQYNPVTDDRRISGSLASLAGLEIALEKGEADEIDLALRRITMLLTAVVGFSGVPLLYMGDEIGMLNDYTYADDPDHAADNRWVHRPVMDWDAADRARKDPSSPGGRIYAALQHVIGVRRSLPHMHASIESTVVPSPHQHLLILLRDHPQGRMVQVYNLSEHRTSLSAEVLRAHLGHSAWEALSGYDYNLDVHELTLEPYQALWFVAH</sequence>
<evidence type="ECO:0000313" key="3">
    <source>
        <dbReference type="Proteomes" id="UP000280444"/>
    </source>
</evidence>